<keyword evidence="2" id="KW-1185">Reference proteome</keyword>
<name>A0A2G8RN05_9APHY</name>
<dbReference type="AlphaFoldDB" id="A0A2G8RN05"/>
<sequence>MDTSLINVDVLHNVTQFADFSTVLQLTKTCREFNAECAQYLLKDKVYLEGEESVQSFIDFLTASGDDNYARRRLPFCTNIELSVGPSPSQNLKLGLTILFARIKSKALRFKFLALHYSDALLAPDSLVPEVVAALTTLEELKLYEYGTNCAAMLPTMQSRLLAVRLARDSSELDELLNDPLLNPHDDPLYLLQDSQETLEYMNVTLPITLRQGFFPNLTGLRIYCPGWQPLTWTFIRAFPRLVDLAAGFGTELTQERAPMAVACRQWNIAEQRRLGTWTFLRQARGTLEDLFLLGLTCTIPELVISVFSLDDDVSAPDLELRRYQADAWRQVLGCARPSRLTLRIDDSDWILDNHGFELLTRTPELVSLKSLRLVVRVSYSMGCNPDTLGEDDGLDMLWVVVAPFIRPVDVSITFDWTGWSAQARRIADAFPDSREAARDTDFPREKLEAVDMEGHVRPFRMHENARSVLYSHVGPDGWKREARWFRPDVSAEEQAAIIEEAEAH</sequence>
<dbReference type="OrthoDB" id="2758445at2759"/>
<evidence type="ECO:0000313" key="1">
    <source>
        <dbReference type="EMBL" id="PIL22889.1"/>
    </source>
</evidence>
<protein>
    <recommendedName>
        <fullName evidence="3">F-box domain-containing protein</fullName>
    </recommendedName>
</protein>
<proteinExistence type="predicted"/>
<reference evidence="1 2" key="1">
    <citation type="journal article" date="2015" name="Sci. Rep.">
        <title>Chromosome-level genome map provides insights into diverse defense mechanisms in the medicinal fungus Ganoderma sinense.</title>
        <authorList>
            <person name="Zhu Y."/>
            <person name="Xu J."/>
            <person name="Sun C."/>
            <person name="Zhou S."/>
            <person name="Xu H."/>
            <person name="Nelson D.R."/>
            <person name="Qian J."/>
            <person name="Song J."/>
            <person name="Luo H."/>
            <person name="Xiang L."/>
            <person name="Li Y."/>
            <person name="Xu Z."/>
            <person name="Ji A."/>
            <person name="Wang L."/>
            <person name="Lu S."/>
            <person name="Hayward A."/>
            <person name="Sun W."/>
            <person name="Li X."/>
            <person name="Schwartz D.C."/>
            <person name="Wang Y."/>
            <person name="Chen S."/>
        </authorList>
    </citation>
    <scope>NUCLEOTIDE SEQUENCE [LARGE SCALE GENOMIC DNA]</scope>
    <source>
        <strain evidence="1 2">ZZ0214-1</strain>
    </source>
</reference>
<dbReference type="Proteomes" id="UP000230002">
    <property type="component" value="Unassembled WGS sequence"/>
</dbReference>
<organism evidence="1 2">
    <name type="scientific">Ganoderma sinense ZZ0214-1</name>
    <dbReference type="NCBI Taxonomy" id="1077348"/>
    <lineage>
        <taxon>Eukaryota</taxon>
        <taxon>Fungi</taxon>
        <taxon>Dikarya</taxon>
        <taxon>Basidiomycota</taxon>
        <taxon>Agaricomycotina</taxon>
        <taxon>Agaricomycetes</taxon>
        <taxon>Polyporales</taxon>
        <taxon>Polyporaceae</taxon>
        <taxon>Ganoderma</taxon>
    </lineage>
</organism>
<evidence type="ECO:0008006" key="3">
    <source>
        <dbReference type="Google" id="ProtNLM"/>
    </source>
</evidence>
<gene>
    <name evidence="1" type="ORF">GSI_15585</name>
</gene>
<dbReference type="EMBL" id="AYKW01000069">
    <property type="protein sequence ID" value="PIL22889.1"/>
    <property type="molecule type" value="Genomic_DNA"/>
</dbReference>
<evidence type="ECO:0000313" key="2">
    <source>
        <dbReference type="Proteomes" id="UP000230002"/>
    </source>
</evidence>
<accession>A0A2G8RN05</accession>
<comment type="caution">
    <text evidence="1">The sequence shown here is derived from an EMBL/GenBank/DDBJ whole genome shotgun (WGS) entry which is preliminary data.</text>
</comment>